<reference evidence="1" key="1">
    <citation type="submission" date="2020-07" db="EMBL/GenBank/DDBJ databases">
        <title>Multicomponent nature underlies the extraordinary mechanical properties of spider dragline silk.</title>
        <authorList>
            <person name="Kono N."/>
            <person name="Nakamura H."/>
            <person name="Mori M."/>
            <person name="Yoshida Y."/>
            <person name="Ohtoshi R."/>
            <person name="Malay A.D."/>
            <person name="Moran D.A.P."/>
            <person name="Tomita M."/>
            <person name="Numata K."/>
            <person name="Arakawa K."/>
        </authorList>
    </citation>
    <scope>NUCLEOTIDE SEQUENCE</scope>
</reference>
<protein>
    <submittedName>
        <fullName evidence="1">Uncharacterized protein</fullName>
    </submittedName>
</protein>
<dbReference type="AlphaFoldDB" id="A0A8X6HXW9"/>
<proteinExistence type="predicted"/>
<comment type="caution">
    <text evidence="1">The sequence shown here is derived from an EMBL/GenBank/DDBJ whole genome shotgun (WGS) entry which is preliminary data.</text>
</comment>
<name>A0A8X6HXW9_TRICU</name>
<keyword evidence="2" id="KW-1185">Reference proteome</keyword>
<evidence type="ECO:0000313" key="2">
    <source>
        <dbReference type="Proteomes" id="UP000887116"/>
    </source>
</evidence>
<dbReference type="EMBL" id="BMAO01029458">
    <property type="protein sequence ID" value="GFR31859.1"/>
    <property type="molecule type" value="Genomic_DNA"/>
</dbReference>
<accession>A0A8X6HXW9</accession>
<evidence type="ECO:0000313" key="1">
    <source>
        <dbReference type="EMBL" id="GFR31859.1"/>
    </source>
</evidence>
<sequence>MLIQFYLIDNHKHPKLHLPSFITLLIPTLLSVSTLNLKSNTNMFRLHIRLRQRNGRIRRKEFQEDILVGGGTKTIIFIRVQARRHSKIINIHLLYCTLNTRLLQCTSLFMYIPVAISNNHHAQWRTLLPCIRTEKSLAMLVLAAVTARLSPLAQTGTLYCWVPPLKFSSPKMHVGAYWIPMIGLTKWAVSCGWHQSDPSDKLATVSLTKDHMTYQHKSNIQAMVKRR</sequence>
<gene>
    <name evidence="1" type="ORF">TNCT_370071</name>
</gene>
<organism evidence="1 2">
    <name type="scientific">Trichonephila clavata</name>
    <name type="common">Joro spider</name>
    <name type="synonym">Nephila clavata</name>
    <dbReference type="NCBI Taxonomy" id="2740835"/>
    <lineage>
        <taxon>Eukaryota</taxon>
        <taxon>Metazoa</taxon>
        <taxon>Ecdysozoa</taxon>
        <taxon>Arthropoda</taxon>
        <taxon>Chelicerata</taxon>
        <taxon>Arachnida</taxon>
        <taxon>Araneae</taxon>
        <taxon>Araneomorphae</taxon>
        <taxon>Entelegynae</taxon>
        <taxon>Araneoidea</taxon>
        <taxon>Nephilidae</taxon>
        <taxon>Trichonephila</taxon>
    </lineage>
</organism>
<dbReference type="Proteomes" id="UP000887116">
    <property type="component" value="Unassembled WGS sequence"/>
</dbReference>